<dbReference type="RefSeq" id="WP_011474543.1">
    <property type="nucleotide sequence ID" value="NC_007925.1"/>
</dbReference>
<reference evidence="2" key="1">
    <citation type="submission" date="2006-03" db="EMBL/GenBank/DDBJ databases">
        <title>Complete sequence of Rhodopseudomonas palustris BisB18.</title>
        <authorList>
            <consortium name="US DOE Joint Genome Institute"/>
            <person name="Copeland A."/>
            <person name="Lucas S."/>
            <person name="Lapidus A."/>
            <person name="Barry K."/>
            <person name="Detter J.C."/>
            <person name="Glavina del Rio T."/>
            <person name="Hammon N."/>
            <person name="Israni S."/>
            <person name="Dalin E."/>
            <person name="Tice H."/>
            <person name="Pitluck S."/>
            <person name="Chain P."/>
            <person name="Malfatti S."/>
            <person name="Shin M."/>
            <person name="Vergez L."/>
            <person name="Schmutz J."/>
            <person name="Larimer F."/>
            <person name="Land M."/>
            <person name="Hauser L."/>
            <person name="Pelletier D.A."/>
            <person name="Kyrpides N."/>
            <person name="Anderson I."/>
            <person name="Oda Y."/>
            <person name="Harwood C.S."/>
            <person name="Richardson P."/>
        </authorList>
    </citation>
    <scope>NUCLEOTIDE SEQUENCE [LARGE SCALE GENOMIC DNA]</scope>
    <source>
        <strain evidence="2">BisB18</strain>
    </source>
</reference>
<feature type="transmembrane region" description="Helical" evidence="1">
    <location>
        <begin position="80"/>
        <end position="100"/>
    </location>
</feature>
<feature type="transmembrane region" description="Helical" evidence="1">
    <location>
        <begin position="209"/>
        <end position="227"/>
    </location>
</feature>
<feature type="transmembrane region" description="Helical" evidence="1">
    <location>
        <begin position="307"/>
        <end position="327"/>
    </location>
</feature>
<keyword evidence="1" id="KW-0472">Membrane</keyword>
<feature type="transmembrane region" description="Helical" evidence="1">
    <location>
        <begin position="112"/>
        <end position="134"/>
    </location>
</feature>
<dbReference type="KEGG" id="rpc:RPC_4136"/>
<proteinExistence type="predicted"/>
<dbReference type="AlphaFoldDB" id="Q20YX4"/>
<dbReference type="EMBL" id="CP000301">
    <property type="protein sequence ID" value="ABD89662.1"/>
    <property type="molecule type" value="Genomic_DNA"/>
</dbReference>
<evidence type="ECO:0008006" key="3">
    <source>
        <dbReference type="Google" id="ProtNLM"/>
    </source>
</evidence>
<feature type="transmembrane region" description="Helical" evidence="1">
    <location>
        <begin position="176"/>
        <end position="197"/>
    </location>
</feature>
<dbReference type="OrthoDB" id="1675191at2"/>
<dbReference type="STRING" id="316056.RPC_4136"/>
<protein>
    <recommendedName>
        <fullName evidence="3">DUF2157 domain-containing protein</fullName>
    </recommendedName>
</protein>
<keyword evidence="1" id="KW-0812">Transmembrane</keyword>
<feature type="transmembrane region" description="Helical" evidence="1">
    <location>
        <begin position="234"/>
        <end position="259"/>
    </location>
</feature>
<accession>Q20YX4</accession>
<keyword evidence="1" id="KW-1133">Transmembrane helix</keyword>
<evidence type="ECO:0000256" key="1">
    <source>
        <dbReference type="SAM" id="Phobius"/>
    </source>
</evidence>
<feature type="transmembrane region" description="Helical" evidence="1">
    <location>
        <begin position="271"/>
        <end position="295"/>
    </location>
</feature>
<name>Q20YX4_RHOPB</name>
<feature type="transmembrane region" description="Helical" evidence="1">
    <location>
        <begin position="52"/>
        <end position="74"/>
    </location>
</feature>
<feature type="transmembrane region" description="Helical" evidence="1">
    <location>
        <begin position="146"/>
        <end position="169"/>
    </location>
</feature>
<evidence type="ECO:0000313" key="2">
    <source>
        <dbReference type="EMBL" id="ABD89662.1"/>
    </source>
</evidence>
<organism evidence="2">
    <name type="scientific">Rhodopseudomonas palustris (strain BisB18)</name>
    <dbReference type="NCBI Taxonomy" id="316056"/>
    <lineage>
        <taxon>Bacteria</taxon>
        <taxon>Pseudomonadati</taxon>
        <taxon>Pseudomonadota</taxon>
        <taxon>Alphaproteobacteria</taxon>
        <taxon>Hyphomicrobiales</taxon>
        <taxon>Nitrobacteraceae</taxon>
        <taxon>Rhodopseudomonas</taxon>
    </lineage>
</organism>
<dbReference type="HOGENOM" id="CLU_058682_0_0_5"/>
<dbReference type="eggNOG" id="ENOG502Z7N0">
    <property type="taxonomic scope" value="Bacteria"/>
</dbReference>
<sequence length="355" mass="37910">MRDSTDDLQAAAAAGLISQDQLAALREFLATRQRPAAVAPPTAAPRFDLVHLLWYAGALVVIGAMGLFSTLAFAKMGGPALTASALVYAALFGAAGHYLWHRKNLRTPGGLCIAVAVAMAPLAVFGVQDALGLWTEFGRPATVRDFYIWVKGSFVFMELATIAAALLALTFYRFPFIVLVLAVALWFLSMDIVPWLTGAKLGDWDTSRRVSIGFGLGILLAAVIVNLRQRSGDFAFWLYLFGVLTFWGGITASASGSALDKAAYCALNVGFLLIAVLLARRVFAVFGTLGIAIYLGDLAAELFKDSLLFPFALSAIGIAIIALGLYANRHQAAIAGWVEARLPDVLKRLRPAPTG</sequence>
<gene>
    <name evidence="2" type="ordered locus">RPC_4136</name>
</gene>